<dbReference type="PROSITE" id="PS51257">
    <property type="entry name" value="PROKAR_LIPOPROTEIN"/>
    <property type="match status" value="1"/>
</dbReference>
<dbReference type="AlphaFoldDB" id="A0A1H7KKT9"/>
<feature type="compositionally biased region" description="Low complexity" evidence="1">
    <location>
        <begin position="178"/>
        <end position="192"/>
    </location>
</feature>
<reference evidence="3 4" key="1">
    <citation type="submission" date="2016-10" db="EMBL/GenBank/DDBJ databases">
        <authorList>
            <person name="de Groot N.N."/>
        </authorList>
    </citation>
    <scope>NUCLEOTIDE SEQUENCE [LARGE SCALE GENOMIC DNA]</scope>
    <source>
        <strain evidence="3 4">JCM 19513</strain>
    </source>
</reference>
<dbReference type="Pfam" id="PF05573">
    <property type="entry name" value="NosL"/>
    <property type="match status" value="1"/>
</dbReference>
<dbReference type="Gene3D" id="3.30.70.2050">
    <property type="match status" value="1"/>
</dbReference>
<dbReference type="Gene3D" id="3.30.70.2060">
    <property type="match status" value="1"/>
</dbReference>
<dbReference type="PANTHER" id="PTHR41247">
    <property type="entry name" value="HTH-TYPE TRANSCRIPTIONAL REPRESSOR YCNK"/>
    <property type="match status" value="1"/>
</dbReference>
<evidence type="ECO:0000313" key="3">
    <source>
        <dbReference type="EMBL" id="SEK87419.1"/>
    </source>
</evidence>
<evidence type="ECO:0000256" key="2">
    <source>
        <dbReference type="SAM" id="SignalP"/>
    </source>
</evidence>
<gene>
    <name evidence="3" type="ORF">SAMN05216214_1067</name>
</gene>
<keyword evidence="2" id="KW-0732">Signal</keyword>
<feature type="region of interest" description="Disordered" evidence="1">
    <location>
        <begin position="167"/>
        <end position="210"/>
    </location>
</feature>
<protein>
    <submittedName>
        <fullName evidence="3">Copper chaperone NosL</fullName>
    </submittedName>
</protein>
<feature type="chain" id="PRO_5010198315" evidence="2">
    <location>
        <begin position="19"/>
        <end position="210"/>
    </location>
</feature>
<dbReference type="InterPro" id="IPR008719">
    <property type="entry name" value="N2O_reductase_NosL"/>
</dbReference>
<dbReference type="SUPFAM" id="SSF160387">
    <property type="entry name" value="NosL/MerB-like"/>
    <property type="match status" value="1"/>
</dbReference>
<feature type="signal peptide" evidence="2">
    <location>
        <begin position="1"/>
        <end position="18"/>
    </location>
</feature>
<keyword evidence="4" id="KW-1185">Reference proteome</keyword>
<sequence>MRAAMLSLLLAATVGLVGCEQQTTEALKAEPVAFHQGDECHVCGMAITDFPGPKGQAVLGQGQAKKFCSTAELIGWYLQPENQTQKTALFVHDMGRSDWHHPDDRHLINAQDAYFVVAPSLPGAMGVTLASFADAEQAQILANKEHGEVLRIGDFNHQRLQQLASLSSHSMHGHSAHSSHGAGPAPAAHSMPNHAMPEHDMPAHNDHAQH</sequence>
<dbReference type="EMBL" id="FOAS01000006">
    <property type="protein sequence ID" value="SEK87419.1"/>
    <property type="molecule type" value="Genomic_DNA"/>
</dbReference>
<organism evidence="3 4">
    <name type="scientific">Atopomonas hussainii</name>
    <dbReference type="NCBI Taxonomy" id="1429083"/>
    <lineage>
        <taxon>Bacteria</taxon>
        <taxon>Pseudomonadati</taxon>
        <taxon>Pseudomonadota</taxon>
        <taxon>Gammaproteobacteria</taxon>
        <taxon>Pseudomonadales</taxon>
        <taxon>Pseudomonadaceae</taxon>
        <taxon>Atopomonas</taxon>
    </lineage>
</organism>
<evidence type="ECO:0000313" key="4">
    <source>
        <dbReference type="Proteomes" id="UP000185766"/>
    </source>
</evidence>
<name>A0A1H7KKT9_9GAMM</name>
<feature type="compositionally biased region" description="Basic and acidic residues" evidence="1">
    <location>
        <begin position="196"/>
        <end position="210"/>
    </location>
</feature>
<dbReference type="PANTHER" id="PTHR41247:SF1">
    <property type="entry name" value="HTH-TYPE TRANSCRIPTIONAL REPRESSOR YCNK"/>
    <property type="match status" value="1"/>
</dbReference>
<dbReference type="RefSeq" id="WP_074866700.1">
    <property type="nucleotide sequence ID" value="NZ_FOAS01000006.1"/>
</dbReference>
<proteinExistence type="predicted"/>
<accession>A0A1H7KKT9</accession>
<evidence type="ECO:0000256" key="1">
    <source>
        <dbReference type="SAM" id="MobiDB-lite"/>
    </source>
</evidence>
<dbReference type="Proteomes" id="UP000185766">
    <property type="component" value="Unassembled WGS sequence"/>
</dbReference>
<dbReference type="STRING" id="1429083.GCA_001885685_00916"/>